<accession>A0A316TZR3</accession>
<dbReference type="EMBL" id="QGGB01000009">
    <property type="protein sequence ID" value="PWN05706.1"/>
    <property type="molecule type" value="Genomic_DNA"/>
</dbReference>
<keyword evidence="1" id="KW-0732">Signal</keyword>
<dbReference type="PROSITE" id="PS51257">
    <property type="entry name" value="PROKAR_LIPOPROTEIN"/>
    <property type="match status" value="1"/>
</dbReference>
<dbReference type="Proteomes" id="UP000245533">
    <property type="component" value="Unassembled WGS sequence"/>
</dbReference>
<evidence type="ECO:0000256" key="1">
    <source>
        <dbReference type="SAM" id="SignalP"/>
    </source>
</evidence>
<proteinExistence type="predicted"/>
<gene>
    <name evidence="2" type="ORF">DDZ15_14060</name>
</gene>
<feature type="signal peptide" evidence="1">
    <location>
        <begin position="1"/>
        <end position="23"/>
    </location>
</feature>
<feature type="chain" id="PRO_5016277476" description="SMP-30/Gluconolactonase/LRE-like region domain-containing protein" evidence="1">
    <location>
        <begin position="24"/>
        <end position="305"/>
    </location>
</feature>
<dbReference type="AlphaFoldDB" id="A0A316TZR3"/>
<comment type="caution">
    <text evidence="2">The sequence shown here is derived from an EMBL/GenBank/DDBJ whole genome shotgun (WGS) entry which is preliminary data.</text>
</comment>
<dbReference type="RefSeq" id="WP_109647733.1">
    <property type="nucleotide sequence ID" value="NZ_QGGB01000009.1"/>
</dbReference>
<protein>
    <recommendedName>
        <fullName evidence="4">SMP-30/Gluconolactonase/LRE-like region domain-containing protein</fullName>
    </recommendedName>
</protein>
<evidence type="ECO:0008006" key="4">
    <source>
        <dbReference type="Google" id="ProtNLM"/>
    </source>
</evidence>
<reference evidence="2 3" key="1">
    <citation type="submission" date="2018-05" db="EMBL/GenBank/DDBJ databases">
        <title>Rhodohalobacter halophilus gen. nov., sp. nov., a moderately halophilic member of the family Balneolaceae.</title>
        <authorList>
            <person name="Liu Z.-W."/>
        </authorList>
    </citation>
    <scope>NUCLEOTIDE SEQUENCE [LARGE SCALE GENOMIC DNA]</scope>
    <source>
        <strain evidence="2 3">8A47</strain>
    </source>
</reference>
<dbReference type="Gene3D" id="2.120.10.30">
    <property type="entry name" value="TolB, C-terminal domain"/>
    <property type="match status" value="1"/>
</dbReference>
<evidence type="ECO:0000313" key="2">
    <source>
        <dbReference type="EMBL" id="PWN05706.1"/>
    </source>
</evidence>
<organism evidence="2 3">
    <name type="scientific">Rhodohalobacter mucosus</name>
    <dbReference type="NCBI Taxonomy" id="2079485"/>
    <lineage>
        <taxon>Bacteria</taxon>
        <taxon>Pseudomonadati</taxon>
        <taxon>Balneolota</taxon>
        <taxon>Balneolia</taxon>
        <taxon>Balneolales</taxon>
        <taxon>Balneolaceae</taxon>
        <taxon>Rhodohalobacter</taxon>
    </lineage>
</organism>
<keyword evidence="3" id="KW-1185">Reference proteome</keyword>
<name>A0A316TZR3_9BACT</name>
<dbReference type="SUPFAM" id="SSF63825">
    <property type="entry name" value="YWTD domain"/>
    <property type="match status" value="1"/>
</dbReference>
<dbReference type="InterPro" id="IPR011042">
    <property type="entry name" value="6-blade_b-propeller_TolB-like"/>
</dbReference>
<sequence>MKSLPFLFSLTIALPVLLLSACAPDNTDTETALSWESQQDSTMRVHAVSGFDGPEAVRYDPDSDLYFVSNFTGGGNDRDANGFISTLLPDGSIQALQFITGTDEHPLHAPRGMYITGDTLWAADVDGVHGFNRLTGEQTAFIDFTSLNPGFLNDIAASANGTLYVTDTGTNTLYRISAGTAEVVTGELPYPPNGITRDPATGLLILAPWGGALTFHAWDPDEENLSEFAVAQNGGNIDGIEFYEERLLAASQRDSSLHVISGGQDLVYITMPGRPADIGLDTQRNRVAVPYIALNRVDIWQLPSE</sequence>
<evidence type="ECO:0000313" key="3">
    <source>
        <dbReference type="Proteomes" id="UP000245533"/>
    </source>
</evidence>
<dbReference type="OrthoDB" id="7675395at2"/>